<feature type="transmembrane region" description="Helical" evidence="10">
    <location>
        <begin position="158"/>
        <end position="180"/>
    </location>
</feature>
<evidence type="ECO:0000256" key="9">
    <source>
        <dbReference type="ARBA" id="ARBA00022840"/>
    </source>
</evidence>
<dbReference type="CDD" id="cd00075">
    <property type="entry name" value="HATPase"/>
    <property type="match status" value="1"/>
</dbReference>
<dbReference type="CDD" id="cd00082">
    <property type="entry name" value="HisKA"/>
    <property type="match status" value="1"/>
</dbReference>
<keyword evidence="10" id="KW-1133">Transmembrane helix</keyword>
<keyword evidence="4" id="KW-1003">Cell membrane</keyword>
<evidence type="ECO:0000256" key="3">
    <source>
        <dbReference type="ARBA" id="ARBA00012438"/>
    </source>
</evidence>
<comment type="caution">
    <text evidence="12">The sequence shown here is derived from an EMBL/GenBank/DDBJ whole genome shotgun (WGS) entry which is preliminary data.</text>
</comment>
<dbReference type="Gene3D" id="3.30.565.10">
    <property type="entry name" value="Histidine kinase-like ATPase, C-terminal domain"/>
    <property type="match status" value="1"/>
</dbReference>
<dbReference type="InterPro" id="IPR036890">
    <property type="entry name" value="HATPase_C_sf"/>
</dbReference>
<evidence type="ECO:0000256" key="10">
    <source>
        <dbReference type="SAM" id="Phobius"/>
    </source>
</evidence>
<dbReference type="InterPro" id="IPR036097">
    <property type="entry name" value="HisK_dim/P_sf"/>
</dbReference>
<dbReference type="SUPFAM" id="SSF47384">
    <property type="entry name" value="Homodimeric domain of signal transducing histidine kinase"/>
    <property type="match status" value="1"/>
</dbReference>
<dbReference type="RefSeq" id="WP_267540821.1">
    <property type="nucleotide sequence ID" value="NZ_JAPNKA010000001.1"/>
</dbReference>
<feature type="transmembrane region" description="Helical" evidence="10">
    <location>
        <begin position="119"/>
        <end position="138"/>
    </location>
</feature>
<evidence type="ECO:0000256" key="6">
    <source>
        <dbReference type="ARBA" id="ARBA00022679"/>
    </source>
</evidence>
<dbReference type="PANTHER" id="PTHR44936">
    <property type="entry name" value="SENSOR PROTEIN CREC"/>
    <property type="match status" value="1"/>
</dbReference>
<feature type="transmembrane region" description="Helical" evidence="10">
    <location>
        <begin position="93"/>
        <end position="112"/>
    </location>
</feature>
<dbReference type="EMBL" id="JAPNKA010000001">
    <property type="protein sequence ID" value="MCY1082245.1"/>
    <property type="molecule type" value="Genomic_DNA"/>
</dbReference>
<keyword evidence="5" id="KW-0597">Phosphoprotein</keyword>
<dbReference type="InterPro" id="IPR050980">
    <property type="entry name" value="2C_sensor_his_kinase"/>
</dbReference>
<evidence type="ECO:0000256" key="7">
    <source>
        <dbReference type="ARBA" id="ARBA00022741"/>
    </source>
</evidence>
<dbReference type="EC" id="2.7.13.3" evidence="3"/>
<proteinExistence type="predicted"/>
<accession>A0ABT4AKM1</accession>
<sequence length="444" mass="47606">MRDAQSINLSWLLRLRWGAIVGQVALILGVHFGLGMLQRLGPLFATIAVAAASNVALGLWARRERLIRERLLWAVMALDVVLLTVLLDLSGGPFNPFSALYLVHIALAAVVLRAGWTWGLTGLAIACFGALFVDHLWFPSWGSELSSAHHPQHHIHDVRMHLEGMWAAFALAAGFIVYFVQRVTRALAAREAELVEARAAAARHEKLTALGTLAAGAAHELSTPLSTIAVAARELERQLARTGAEATTLEDVQLIREQVARCRDILTQMTSDAGASQGESMVELAPAALVEEALEGLPDRERVQTELDARTREERELVPAHAFARAIRGVVKNALQASAPGTQVRLGLVREAQGWRLTVEDSGEGMPAEVLARAGEPFFTTKAPGEGMGLGLFLTRAVLEQLGGGLVLRSTPGQGTTVVLTWPAGGLRQSAALPLEASRAKPGP</sequence>
<dbReference type="Gene3D" id="1.10.287.130">
    <property type="match status" value="1"/>
</dbReference>
<organism evidence="12 13">
    <name type="scientific">Archangium lansingense</name>
    <dbReference type="NCBI Taxonomy" id="2995310"/>
    <lineage>
        <taxon>Bacteria</taxon>
        <taxon>Pseudomonadati</taxon>
        <taxon>Myxococcota</taxon>
        <taxon>Myxococcia</taxon>
        <taxon>Myxococcales</taxon>
        <taxon>Cystobacterineae</taxon>
        <taxon>Archangiaceae</taxon>
        <taxon>Archangium</taxon>
    </lineage>
</organism>
<dbReference type="SMART" id="SM00388">
    <property type="entry name" value="HisKA"/>
    <property type="match status" value="1"/>
</dbReference>
<keyword evidence="10" id="KW-0472">Membrane</keyword>
<dbReference type="Proteomes" id="UP001207654">
    <property type="component" value="Unassembled WGS sequence"/>
</dbReference>
<dbReference type="SMART" id="SM00387">
    <property type="entry name" value="HATPase_c"/>
    <property type="match status" value="1"/>
</dbReference>
<evidence type="ECO:0000313" key="12">
    <source>
        <dbReference type="EMBL" id="MCY1082245.1"/>
    </source>
</evidence>
<feature type="transmembrane region" description="Helical" evidence="10">
    <location>
        <begin position="12"/>
        <end position="34"/>
    </location>
</feature>
<dbReference type="PROSITE" id="PS50109">
    <property type="entry name" value="HIS_KIN"/>
    <property type="match status" value="1"/>
</dbReference>
<dbReference type="InterPro" id="IPR004358">
    <property type="entry name" value="Sig_transdc_His_kin-like_C"/>
</dbReference>
<evidence type="ECO:0000313" key="13">
    <source>
        <dbReference type="Proteomes" id="UP001207654"/>
    </source>
</evidence>
<dbReference type="InterPro" id="IPR005467">
    <property type="entry name" value="His_kinase_dom"/>
</dbReference>
<evidence type="ECO:0000256" key="2">
    <source>
        <dbReference type="ARBA" id="ARBA00004651"/>
    </source>
</evidence>
<keyword evidence="7" id="KW-0547">Nucleotide-binding</keyword>
<comment type="catalytic activity">
    <reaction evidence="1">
        <text>ATP + protein L-histidine = ADP + protein N-phospho-L-histidine.</text>
        <dbReference type="EC" id="2.7.13.3"/>
    </reaction>
</comment>
<evidence type="ECO:0000256" key="1">
    <source>
        <dbReference type="ARBA" id="ARBA00000085"/>
    </source>
</evidence>
<keyword evidence="8" id="KW-0418">Kinase</keyword>
<evidence type="ECO:0000256" key="8">
    <source>
        <dbReference type="ARBA" id="ARBA00022777"/>
    </source>
</evidence>
<name>A0ABT4AKM1_9BACT</name>
<dbReference type="InterPro" id="IPR003594">
    <property type="entry name" value="HATPase_dom"/>
</dbReference>
<gene>
    <name evidence="12" type="ORF">OV287_48155</name>
</gene>
<evidence type="ECO:0000259" key="11">
    <source>
        <dbReference type="PROSITE" id="PS50109"/>
    </source>
</evidence>
<protein>
    <recommendedName>
        <fullName evidence="3">histidine kinase</fullName>
        <ecNumber evidence="3">2.7.13.3</ecNumber>
    </recommendedName>
</protein>
<comment type="subcellular location">
    <subcellularLocation>
        <location evidence="2">Cell membrane</location>
        <topology evidence="2">Multi-pass membrane protein</topology>
    </subcellularLocation>
</comment>
<reference evidence="12 13" key="1">
    <citation type="submission" date="2022-11" db="EMBL/GenBank/DDBJ databases">
        <title>Minimal conservation of predation-associated metabolite biosynthetic gene clusters underscores biosynthetic potential of Myxococcota including descriptions for ten novel species: Archangium lansinium sp. nov., Myxococcus landrumus sp. nov., Nannocystis bai.</title>
        <authorList>
            <person name="Ahearne A."/>
            <person name="Stevens C."/>
            <person name="Phillips K."/>
        </authorList>
    </citation>
    <scope>NUCLEOTIDE SEQUENCE [LARGE SCALE GENOMIC DNA]</scope>
    <source>
        <strain evidence="12 13">MIWBW</strain>
    </source>
</reference>
<feature type="domain" description="Histidine kinase" evidence="11">
    <location>
        <begin position="216"/>
        <end position="426"/>
    </location>
</feature>
<dbReference type="InterPro" id="IPR003661">
    <property type="entry name" value="HisK_dim/P_dom"/>
</dbReference>
<evidence type="ECO:0000256" key="5">
    <source>
        <dbReference type="ARBA" id="ARBA00022553"/>
    </source>
</evidence>
<dbReference type="PANTHER" id="PTHR44936:SF10">
    <property type="entry name" value="SENSOR PROTEIN RSTB"/>
    <property type="match status" value="1"/>
</dbReference>
<keyword evidence="10" id="KW-0812">Transmembrane</keyword>
<feature type="transmembrane region" description="Helical" evidence="10">
    <location>
        <begin position="40"/>
        <end position="59"/>
    </location>
</feature>
<dbReference type="GO" id="GO:0005524">
    <property type="term" value="F:ATP binding"/>
    <property type="evidence" value="ECO:0007669"/>
    <property type="project" value="UniProtKB-KW"/>
</dbReference>
<dbReference type="SUPFAM" id="SSF55874">
    <property type="entry name" value="ATPase domain of HSP90 chaperone/DNA topoisomerase II/histidine kinase"/>
    <property type="match status" value="1"/>
</dbReference>
<keyword evidence="13" id="KW-1185">Reference proteome</keyword>
<keyword evidence="9 12" id="KW-0067">ATP-binding</keyword>
<evidence type="ECO:0000256" key="4">
    <source>
        <dbReference type="ARBA" id="ARBA00022475"/>
    </source>
</evidence>
<feature type="transmembrane region" description="Helical" evidence="10">
    <location>
        <begin position="71"/>
        <end position="87"/>
    </location>
</feature>
<dbReference type="Pfam" id="PF00512">
    <property type="entry name" value="HisKA"/>
    <property type="match status" value="1"/>
</dbReference>
<dbReference type="PRINTS" id="PR00344">
    <property type="entry name" value="BCTRLSENSOR"/>
</dbReference>
<dbReference type="Pfam" id="PF02518">
    <property type="entry name" value="HATPase_c"/>
    <property type="match status" value="1"/>
</dbReference>
<keyword evidence="6" id="KW-0808">Transferase</keyword>